<accession>A0ABS1C2Q1</accession>
<gene>
    <name evidence="1" type="ORF">I5M27_07960</name>
</gene>
<keyword evidence="2" id="KW-1185">Reference proteome</keyword>
<dbReference type="EMBL" id="JAEHFX010000003">
    <property type="protein sequence ID" value="MBK0402918.1"/>
    <property type="molecule type" value="Genomic_DNA"/>
</dbReference>
<name>A0ABS1C2Q1_9BACT</name>
<dbReference type="RefSeq" id="WP_200505668.1">
    <property type="nucleotide sequence ID" value="NZ_JAEHFX010000003.1"/>
</dbReference>
<organism evidence="1 2">
    <name type="scientific">Adhaeribacter terrigena</name>
    <dbReference type="NCBI Taxonomy" id="2793070"/>
    <lineage>
        <taxon>Bacteria</taxon>
        <taxon>Pseudomonadati</taxon>
        <taxon>Bacteroidota</taxon>
        <taxon>Cytophagia</taxon>
        <taxon>Cytophagales</taxon>
        <taxon>Hymenobacteraceae</taxon>
        <taxon>Adhaeribacter</taxon>
    </lineage>
</organism>
<dbReference type="Proteomes" id="UP000644147">
    <property type="component" value="Unassembled WGS sequence"/>
</dbReference>
<evidence type="ECO:0000313" key="1">
    <source>
        <dbReference type="EMBL" id="MBK0402918.1"/>
    </source>
</evidence>
<evidence type="ECO:0000313" key="2">
    <source>
        <dbReference type="Proteomes" id="UP000644147"/>
    </source>
</evidence>
<sequence>MEHPVKRIVETENHIYYIQFTPGFLARGNEHPNDVQILAIDGEYIEEEMEVSHILGMGPEESAAIINRIVQYDQEESVSD</sequence>
<comment type="caution">
    <text evidence="1">The sequence shown here is derived from an EMBL/GenBank/DDBJ whole genome shotgun (WGS) entry which is preliminary data.</text>
</comment>
<reference evidence="1 2" key="1">
    <citation type="submission" date="2020-12" db="EMBL/GenBank/DDBJ databases">
        <title>Bacterial novel species Adhaeribacter sp. BT258 isolated from soil.</title>
        <authorList>
            <person name="Jung H.-Y."/>
        </authorList>
    </citation>
    <scope>NUCLEOTIDE SEQUENCE [LARGE SCALE GENOMIC DNA]</scope>
    <source>
        <strain evidence="1 2">BT258</strain>
    </source>
</reference>
<protein>
    <submittedName>
        <fullName evidence="1">Uncharacterized protein</fullName>
    </submittedName>
</protein>
<proteinExistence type="predicted"/>